<dbReference type="GO" id="GO:0005524">
    <property type="term" value="F:ATP binding"/>
    <property type="evidence" value="ECO:0007669"/>
    <property type="project" value="UniProtKB-KW"/>
</dbReference>
<keyword evidence="5" id="KW-1185">Reference proteome</keyword>
<dbReference type="InterPro" id="IPR012676">
    <property type="entry name" value="TGS-like"/>
</dbReference>
<proteinExistence type="predicted"/>
<dbReference type="InterPro" id="IPR012675">
    <property type="entry name" value="Beta-grasp_dom_sf"/>
</dbReference>
<dbReference type="GO" id="GO:0005737">
    <property type="term" value="C:cytoplasm"/>
    <property type="evidence" value="ECO:0007669"/>
    <property type="project" value="TreeGrafter"/>
</dbReference>
<dbReference type="EMBL" id="JAAAHW010010552">
    <property type="protein sequence ID" value="KAF9924828.1"/>
    <property type="molecule type" value="Genomic_DNA"/>
</dbReference>
<dbReference type="AlphaFoldDB" id="A0A9P6LS84"/>
<dbReference type="CDD" id="cd04867">
    <property type="entry name" value="TGS_YchF_OLA1"/>
    <property type="match status" value="1"/>
</dbReference>
<evidence type="ECO:0000313" key="4">
    <source>
        <dbReference type="EMBL" id="KAF9924828.1"/>
    </source>
</evidence>
<reference evidence="4" key="1">
    <citation type="journal article" date="2020" name="Fungal Divers.">
        <title>Resolving the Mortierellaceae phylogeny through synthesis of multi-gene phylogenetics and phylogenomics.</title>
        <authorList>
            <person name="Vandepol N."/>
            <person name="Liber J."/>
            <person name="Desiro A."/>
            <person name="Na H."/>
            <person name="Kennedy M."/>
            <person name="Barry K."/>
            <person name="Grigoriev I.V."/>
            <person name="Miller A.N."/>
            <person name="O'Donnell K."/>
            <person name="Stajich J.E."/>
            <person name="Bonito G."/>
        </authorList>
    </citation>
    <scope>NUCLEOTIDE SEQUENCE</scope>
    <source>
        <strain evidence="4">MES-2147</strain>
    </source>
</reference>
<dbReference type="GO" id="GO:0016887">
    <property type="term" value="F:ATP hydrolysis activity"/>
    <property type="evidence" value="ECO:0007669"/>
    <property type="project" value="TreeGrafter"/>
</dbReference>
<keyword evidence="2" id="KW-0067">ATP-binding</keyword>
<protein>
    <submittedName>
        <fullName evidence="4">Obg-like ATPase 1</fullName>
    </submittedName>
</protein>
<accession>A0A9P6LS84</accession>
<dbReference type="PANTHER" id="PTHR23305:SF11">
    <property type="entry name" value="OBG-LIKE ATPASE 1"/>
    <property type="match status" value="1"/>
</dbReference>
<gene>
    <name evidence="4" type="primary">YCHF1</name>
    <name evidence="4" type="ORF">BGZ65_008125</name>
</gene>
<keyword evidence="1" id="KW-0547">Nucleotide-binding</keyword>
<dbReference type="SUPFAM" id="SSF81271">
    <property type="entry name" value="TGS-like"/>
    <property type="match status" value="1"/>
</dbReference>
<feature type="domain" description="TGS" evidence="3">
    <location>
        <begin position="1"/>
        <end position="72"/>
    </location>
</feature>
<sequence>SRCWTIRKGTKAPQAAGVIHSDFERGFIMAEIMRFDDLNELGSEAAVKAGGKYMQKGRDYVVLDGDIIHFKKK</sequence>
<evidence type="ECO:0000256" key="1">
    <source>
        <dbReference type="ARBA" id="ARBA00022741"/>
    </source>
</evidence>
<evidence type="ECO:0000259" key="3">
    <source>
        <dbReference type="PROSITE" id="PS51880"/>
    </source>
</evidence>
<dbReference type="PANTHER" id="PTHR23305">
    <property type="entry name" value="OBG GTPASE FAMILY"/>
    <property type="match status" value="1"/>
</dbReference>
<feature type="non-terminal residue" evidence="4">
    <location>
        <position position="1"/>
    </location>
</feature>
<dbReference type="PROSITE" id="PS51880">
    <property type="entry name" value="TGS"/>
    <property type="match status" value="1"/>
</dbReference>
<comment type="caution">
    <text evidence="4">The sequence shown here is derived from an EMBL/GenBank/DDBJ whole genome shotgun (WGS) entry which is preliminary data.</text>
</comment>
<dbReference type="Pfam" id="PF06071">
    <property type="entry name" value="YchF-GTPase_C"/>
    <property type="match status" value="1"/>
</dbReference>
<evidence type="ECO:0000256" key="2">
    <source>
        <dbReference type="ARBA" id="ARBA00022840"/>
    </source>
</evidence>
<dbReference type="InterPro" id="IPR013029">
    <property type="entry name" value="YchF_C"/>
</dbReference>
<dbReference type="Proteomes" id="UP000749646">
    <property type="component" value="Unassembled WGS sequence"/>
</dbReference>
<name>A0A9P6LS84_9FUNG</name>
<dbReference type="OrthoDB" id="424823at2759"/>
<dbReference type="Gene3D" id="3.10.20.30">
    <property type="match status" value="1"/>
</dbReference>
<organism evidence="4 5">
    <name type="scientific">Modicella reniformis</name>
    <dbReference type="NCBI Taxonomy" id="1440133"/>
    <lineage>
        <taxon>Eukaryota</taxon>
        <taxon>Fungi</taxon>
        <taxon>Fungi incertae sedis</taxon>
        <taxon>Mucoromycota</taxon>
        <taxon>Mortierellomycotina</taxon>
        <taxon>Mortierellomycetes</taxon>
        <taxon>Mortierellales</taxon>
        <taxon>Mortierellaceae</taxon>
        <taxon>Modicella</taxon>
    </lineage>
</organism>
<dbReference type="FunFam" id="3.10.20.30:FF:000001">
    <property type="entry name" value="Ribosome-binding ATPase YchF"/>
    <property type="match status" value="1"/>
</dbReference>
<dbReference type="InterPro" id="IPR004095">
    <property type="entry name" value="TGS"/>
</dbReference>
<evidence type="ECO:0000313" key="5">
    <source>
        <dbReference type="Proteomes" id="UP000749646"/>
    </source>
</evidence>